<dbReference type="Proteomes" id="UP001642540">
    <property type="component" value="Unassembled WGS sequence"/>
</dbReference>
<sequence length="109" mass="12694">MNVPGKLFFVKDGRIHYEDKDQHKKRVELRDKILKTCQSCKCGKQFVSEHGFLEHLKNSKKEGCEAIVVKLQNQIEYGRADTVASNNQDNECNKRKEDDIGRIPYSHRC</sequence>
<protein>
    <recommendedName>
        <fullName evidence="3">C2H2-type domain-containing protein</fullName>
    </recommendedName>
</protein>
<reference evidence="1 2" key="1">
    <citation type="submission" date="2024-08" db="EMBL/GenBank/DDBJ databases">
        <authorList>
            <person name="Cucini C."/>
            <person name="Frati F."/>
        </authorList>
    </citation>
    <scope>NUCLEOTIDE SEQUENCE [LARGE SCALE GENOMIC DNA]</scope>
</reference>
<proteinExistence type="predicted"/>
<evidence type="ECO:0008006" key="3">
    <source>
        <dbReference type="Google" id="ProtNLM"/>
    </source>
</evidence>
<comment type="caution">
    <text evidence="1">The sequence shown here is derived from an EMBL/GenBank/DDBJ whole genome shotgun (WGS) entry which is preliminary data.</text>
</comment>
<keyword evidence="2" id="KW-1185">Reference proteome</keyword>
<organism evidence="1 2">
    <name type="scientific">Orchesella dallaii</name>
    <dbReference type="NCBI Taxonomy" id="48710"/>
    <lineage>
        <taxon>Eukaryota</taxon>
        <taxon>Metazoa</taxon>
        <taxon>Ecdysozoa</taxon>
        <taxon>Arthropoda</taxon>
        <taxon>Hexapoda</taxon>
        <taxon>Collembola</taxon>
        <taxon>Entomobryomorpha</taxon>
        <taxon>Entomobryoidea</taxon>
        <taxon>Orchesellidae</taxon>
        <taxon>Orchesellinae</taxon>
        <taxon>Orchesella</taxon>
    </lineage>
</organism>
<evidence type="ECO:0000313" key="1">
    <source>
        <dbReference type="EMBL" id="CAL8129019.1"/>
    </source>
</evidence>
<dbReference type="EMBL" id="CAXLJM020000075">
    <property type="protein sequence ID" value="CAL8129019.1"/>
    <property type="molecule type" value="Genomic_DNA"/>
</dbReference>
<name>A0ABP1RJ53_9HEXA</name>
<accession>A0ABP1RJ53</accession>
<evidence type="ECO:0000313" key="2">
    <source>
        <dbReference type="Proteomes" id="UP001642540"/>
    </source>
</evidence>
<gene>
    <name evidence="1" type="ORF">ODALV1_LOCUS22779</name>
</gene>